<dbReference type="EMBL" id="AP012547">
    <property type="protein sequence ID" value="BAO27835.1"/>
    <property type="molecule type" value="Genomic_DNA"/>
</dbReference>
<keyword evidence="1" id="KW-0812">Transmembrane</keyword>
<accession>W0SAS5</accession>
<dbReference type="Proteomes" id="UP000031637">
    <property type="component" value="Chromosome"/>
</dbReference>
<reference evidence="2 3" key="1">
    <citation type="journal article" date="2014" name="Syst. Appl. Microbiol.">
        <title>Complete genomes of freshwater sulfur oxidizers Sulfuricella denitrificans skB26 and Sulfuritalea hydrogenivorans sk43H: genetic insights into the sulfur oxidation pathway of betaproteobacteria.</title>
        <authorList>
            <person name="Watanabe T."/>
            <person name="Kojima H."/>
            <person name="Fukui M."/>
        </authorList>
    </citation>
    <scope>NUCLEOTIDE SEQUENCE [LARGE SCALE GENOMIC DNA]</scope>
    <source>
        <strain evidence="2">DSM22779</strain>
    </source>
</reference>
<feature type="transmembrane region" description="Helical" evidence="1">
    <location>
        <begin position="26"/>
        <end position="45"/>
    </location>
</feature>
<gene>
    <name evidence="2" type="ORF">SUTH_00015</name>
</gene>
<organism evidence="2 3">
    <name type="scientific">Sulfuritalea hydrogenivorans sk43H</name>
    <dbReference type="NCBI Taxonomy" id="1223802"/>
    <lineage>
        <taxon>Bacteria</taxon>
        <taxon>Pseudomonadati</taxon>
        <taxon>Pseudomonadota</taxon>
        <taxon>Betaproteobacteria</taxon>
        <taxon>Nitrosomonadales</taxon>
        <taxon>Sterolibacteriaceae</taxon>
        <taxon>Sulfuritalea</taxon>
    </lineage>
</organism>
<sequence length="70" mass="7725">MRRVLERENRIADTVVLQTVMRSDNLFITTTLFIIAGLISSLGAVERVQAMVAVPPAPTFTIIDYAHSGH</sequence>
<dbReference type="HOGENOM" id="CLU_2756351_0_0_4"/>
<dbReference type="Pfam" id="PF04654">
    <property type="entry name" value="DUF599"/>
    <property type="match status" value="1"/>
</dbReference>
<keyword evidence="1" id="KW-0472">Membrane</keyword>
<dbReference type="KEGG" id="shd:SUTH_00015"/>
<proteinExistence type="predicted"/>
<evidence type="ECO:0000256" key="1">
    <source>
        <dbReference type="SAM" id="Phobius"/>
    </source>
</evidence>
<evidence type="ECO:0000313" key="3">
    <source>
        <dbReference type="Proteomes" id="UP000031637"/>
    </source>
</evidence>
<keyword evidence="1" id="KW-1133">Transmembrane helix</keyword>
<name>W0SAS5_9PROT</name>
<dbReference type="InterPro" id="IPR006747">
    <property type="entry name" value="DUF599"/>
</dbReference>
<dbReference type="STRING" id="1223802.SUTH_00015"/>
<keyword evidence="3" id="KW-1185">Reference proteome</keyword>
<dbReference type="RefSeq" id="WP_148312804.1">
    <property type="nucleotide sequence ID" value="NZ_AP012547.1"/>
</dbReference>
<protein>
    <submittedName>
        <fullName evidence="2">Uncharacterized protein</fullName>
    </submittedName>
</protein>
<dbReference type="OrthoDB" id="9806874at2"/>
<evidence type="ECO:0000313" key="2">
    <source>
        <dbReference type="EMBL" id="BAO27835.1"/>
    </source>
</evidence>
<dbReference type="AlphaFoldDB" id="W0SAS5"/>